<comment type="caution">
    <text evidence="6">The sequence shown here is derived from an EMBL/GenBank/DDBJ whole genome shotgun (WGS) entry which is preliminary data.</text>
</comment>
<dbReference type="OrthoDB" id="432970at2759"/>
<evidence type="ECO:0000256" key="1">
    <source>
        <dbReference type="ARBA" id="ARBA00022723"/>
    </source>
</evidence>
<gene>
    <name evidence="6" type="ORF">NLJ89_g9733</name>
</gene>
<sequence>MGICWVSDCLRDANQKCSGCKTATYCSSACQKENWKHHKKECKLQRMVYDMEQNREEEEKNNPPPKPRKTHCTGCNERFKEDWVEVDQECPGCGYLTCEGCSCSNSKGSCYCQDSNFGNAYCSQEPRSYHRGKKGGYTGDYHPAKEDGYDLNKDDCPKMFEKEPRPCNRCGKAVQCLKREYRTVTF</sequence>
<dbReference type="AlphaFoldDB" id="A0A9W8JRW0"/>
<keyword evidence="2 4" id="KW-0863">Zinc-finger</keyword>
<evidence type="ECO:0000256" key="3">
    <source>
        <dbReference type="ARBA" id="ARBA00022833"/>
    </source>
</evidence>
<dbReference type="GO" id="GO:0008270">
    <property type="term" value="F:zinc ion binding"/>
    <property type="evidence" value="ECO:0007669"/>
    <property type="project" value="UniProtKB-KW"/>
</dbReference>
<evidence type="ECO:0000256" key="2">
    <source>
        <dbReference type="ARBA" id="ARBA00022771"/>
    </source>
</evidence>
<dbReference type="SUPFAM" id="SSF144232">
    <property type="entry name" value="HIT/MYND zinc finger-like"/>
    <property type="match status" value="1"/>
</dbReference>
<protein>
    <recommendedName>
        <fullName evidence="5">MYND-type domain-containing protein</fullName>
    </recommendedName>
</protein>
<dbReference type="EMBL" id="JANKHO010001581">
    <property type="protein sequence ID" value="KAJ3500572.1"/>
    <property type="molecule type" value="Genomic_DNA"/>
</dbReference>
<keyword evidence="7" id="KW-1185">Reference proteome</keyword>
<dbReference type="Gene3D" id="6.10.140.2220">
    <property type="match status" value="1"/>
</dbReference>
<feature type="domain" description="MYND-type" evidence="5">
    <location>
        <begin position="6"/>
        <end position="42"/>
    </location>
</feature>
<dbReference type="InterPro" id="IPR002893">
    <property type="entry name" value="Znf_MYND"/>
</dbReference>
<evidence type="ECO:0000259" key="5">
    <source>
        <dbReference type="PROSITE" id="PS50865"/>
    </source>
</evidence>
<reference evidence="6" key="1">
    <citation type="submission" date="2022-07" db="EMBL/GenBank/DDBJ databases">
        <title>Genome Sequence of Agrocybe chaxingu.</title>
        <authorList>
            <person name="Buettner E."/>
        </authorList>
    </citation>
    <scope>NUCLEOTIDE SEQUENCE</scope>
    <source>
        <strain evidence="6">MP-N11</strain>
    </source>
</reference>
<keyword evidence="3" id="KW-0862">Zinc</keyword>
<dbReference type="Proteomes" id="UP001148786">
    <property type="component" value="Unassembled WGS sequence"/>
</dbReference>
<evidence type="ECO:0000313" key="7">
    <source>
        <dbReference type="Proteomes" id="UP001148786"/>
    </source>
</evidence>
<keyword evidence="1" id="KW-0479">Metal-binding</keyword>
<accession>A0A9W8JRW0</accession>
<name>A0A9W8JRW0_9AGAR</name>
<evidence type="ECO:0000313" key="6">
    <source>
        <dbReference type="EMBL" id="KAJ3500572.1"/>
    </source>
</evidence>
<dbReference type="Pfam" id="PF01753">
    <property type="entry name" value="zf-MYND"/>
    <property type="match status" value="1"/>
</dbReference>
<evidence type="ECO:0000256" key="4">
    <source>
        <dbReference type="PROSITE-ProRule" id="PRU00134"/>
    </source>
</evidence>
<organism evidence="6 7">
    <name type="scientific">Agrocybe chaxingu</name>
    <dbReference type="NCBI Taxonomy" id="84603"/>
    <lineage>
        <taxon>Eukaryota</taxon>
        <taxon>Fungi</taxon>
        <taxon>Dikarya</taxon>
        <taxon>Basidiomycota</taxon>
        <taxon>Agaricomycotina</taxon>
        <taxon>Agaricomycetes</taxon>
        <taxon>Agaricomycetidae</taxon>
        <taxon>Agaricales</taxon>
        <taxon>Agaricineae</taxon>
        <taxon>Strophariaceae</taxon>
        <taxon>Agrocybe</taxon>
    </lineage>
</organism>
<dbReference type="PROSITE" id="PS50865">
    <property type="entry name" value="ZF_MYND_2"/>
    <property type="match status" value="1"/>
</dbReference>
<proteinExistence type="predicted"/>